<accession>A0A7W7YFZ0</accession>
<proteinExistence type="predicted"/>
<dbReference type="InterPro" id="IPR021862">
    <property type="entry name" value="DUF3472"/>
</dbReference>
<keyword evidence="1" id="KW-0732">Signal</keyword>
<dbReference type="EMBL" id="JACHIG010000015">
    <property type="protein sequence ID" value="MBB5035292.1"/>
    <property type="molecule type" value="Genomic_DNA"/>
</dbReference>
<evidence type="ECO:0000313" key="3">
    <source>
        <dbReference type="Proteomes" id="UP000590740"/>
    </source>
</evidence>
<name>A0A7W7YFZ0_9BACT</name>
<dbReference type="AlphaFoldDB" id="A0A7W7YFZ0"/>
<keyword evidence="3" id="KW-1185">Reference proteome</keyword>
<evidence type="ECO:0000313" key="2">
    <source>
        <dbReference type="EMBL" id="MBB5035292.1"/>
    </source>
</evidence>
<evidence type="ECO:0000256" key="1">
    <source>
        <dbReference type="SAM" id="SignalP"/>
    </source>
</evidence>
<feature type="chain" id="PRO_5030545985" description="DUF5077 domain-containing protein" evidence="1">
    <location>
        <begin position="22"/>
        <end position="282"/>
    </location>
</feature>
<sequence length="282" mass="31107">MKQTFLSLIALLSLAAPAVQAEEPTAACSIHFGWQAPASTWFYNEATVRKSTPGSYFMVCGWNTGYFGIQELGDGRKVAIFSVWDPSNGDNPENVPLEQRVEVLHEGKGVEVSRFGGEGTGGKSMTRFNWKIGEKVRCIVQAKVEGEKTAYAGWLYQPAQREWKHLVTFRVKTGGKPLSGLYSFVEDFRRDTKSVKEERRCEFGNGWVRTVDGRLLAITEGRFTCSRAKNEAQELINAGQAESALFLANGGRVKRVAEVGSTLKQPLVSASPPQDLPPTLLN</sequence>
<dbReference type="Pfam" id="PF11958">
    <property type="entry name" value="DUF3472"/>
    <property type="match status" value="1"/>
</dbReference>
<organism evidence="2 3">
    <name type="scientific">Prosthecobacter vanneervenii</name>
    <dbReference type="NCBI Taxonomy" id="48466"/>
    <lineage>
        <taxon>Bacteria</taxon>
        <taxon>Pseudomonadati</taxon>
        <taxon>Verrucomicrobiota</taxon>
        <taxon>Verrucomicrobiia</taxon>
        <taxon>Verrucomicrobiales</taxon>
        <taxon>Verrucomicrobiaceae</taxon>
        <taxon>Prosthecobacter</taxon>
    </lineage>
</organism>
<dbReference type="Proteomes" id="UP000590740">
    <property type="component" value="Unassembled WGS sequence"/>
</dbReference>
<dbReference type="RefSeq" id="WP_184343928.1">
    <property type="nucleotide sequence ID" value="NZ_JACHIG010000015.1"/>
</dbReference>
<protein>
    <recommendedName>
        <fullName evidence="4">DUF5077 domain-containing protein</fullName>
    </recommendedName>
</protein>
<feature type="signal peptide" evidence="1">
    <location>
        <begin position="1"/>
        <end position="21"/>
    </location>
</feature>
<gene>
    <name evidence="2" type="ORF">HNQ65_004902</name>
</gene>
<reference evidence="2 3" key="1">
    <citation type="submission" date="2020-08" db="EMBL/GenBank/DDBJ databases">
        <title>Genomic Encyclopedia of Type Strains, Phase IV (KMG-IV): sequencing the most valuable type-strain genomes for metagenomic binning, comparative biology and taxonomic classification.</title>
        <authorList>
            <person name="Goeker M."/>
        </authorList>
    </citation>
    <scope>NUCLEOTIDE SEQUENCE [LARGE SCALE GENOMIC DNA]</scope>
    <source>
        <strain evidence="2 3">DSM 12252</strain>
    </source>
</reference>
<evidence type="ECO:0008006" key="4">
    <source>
        <dbReference type="Google" id="ProtNLM"/>
    </source>
</evidence>
<comment type="caution">
    <text evidence="2">The sequence shown here is derived from an EMBL/GenBank/DDBJ whole genome shotgun (WGS) entry which is preliminary data.</text>
</comment>